<organism evidence="1 2">
    <name type="scientific">Solanum pinnatisectum</name>
    <name type="common">tansyleaf nightshade</name>
    <dbReference type="NCBI Taxonomy" id="50273"/>
    <lineage>
        <taxon>Eukaryota</taxon>
        <taxon>Viridiplantae</taxon>
        <taxon>Streptophyta</taxon>
        <taxon>Embryophyta</taxon>
        <taxon>Tracheophyta</taxon>
        <taxon>Spermatophyta</taxon>
        <taxon>Magnoliopsida</taxon>
        <taxon>eudicotyledons</taxon>
        <taxon>Gunneridae</taxon>
        <taxon>Pentapetalae</taxon>
        <taxon>asterids</taxon>
        <taxon>lamiids</taxon>
        <taxon>Solanales</taxon>
        <taxon>Solanaceae</taxon>
        <taxon>Solanoideae</taxon>
        <taxon>Solaneae</taxon>
        <taxon>Solanum</taxon>
    </lineage>
</organism>
<comment type="caution">
    <text evidence="1">The sequence shown here is derived from an EMBL/GenBank/DDBJ whole genome shotgun (WGS) entry which is preliminary data.</text>
</comment>
<evidence type="ECO:0008006" key="3">
    <source>
        <dbReference type="Google" id="ProtNLM"/>
    </source>
</evidence>
<evidence type="ECO:0000313" key="2">
    <source>
        <dbReference type="Proteomes" id="UP001311915"/>
    </source>
</evidence>
<reference evidence="1 2" key="1">
    <citation type="submission" date="2023-10" db="EMBL/GenBank/DDBJ databases">
        <title>Genome-Wide Identification Analysis in wild type Solanum Pinnatisectum Reveals Some Genes Defensing Phytophthora Infestans.</title>
        <authorList>
            <person name="Sun C."/>
        </authorList>
    </citation>
    <scope>NUCLEOTIDE SEQUENCE [LARGE SCALE GENOMIC DNA]</scope>
    <source>
        <strain evidence="1">LQN</strain>
        <tissue evidence="1">Leaf</tissue>
    </source>
</reference>
<sequence>MNSKFLRMKAFLSKYFPREKREVRVEEFINIRKSTMSVEESTIGEYSKVKMPKPKAFEGARSVKELENFIWDMEQYFKTARVAETDMWNITIMYLMGDAKLWWRTENNLPGVIVIADSLVVFRSNRLIANVYSTSKPKGVCKMENLMDNTNDNGKAVMKEGNKDMTRNKDCNLKDCTTLLQGLSNLGKGECFAC</sequence>
<protein>
    <recommendedName>
        <fullName evidence="3">Retrotransposon gag domain-containing protein</fullName>
    </recommendedName>
</protein>
<gene>
    <name evidence="1" type="ORF">R3W88_008509</name>
</gene>
<name>A0AAV9M8Y0_9SOLN</name>
<dbReference type="AlphaFoldDB" id="A0AAV9M8Y0"/>
<accession>A0AAV9M8Y0</accession>
<keyword evidence="2" id="KW-1185">Reference proteome</keyword>
<proteinExistence type="predicted"/>
<dbReference type="EMBL" id="JAWPEI010000002">
    <property type="protein sequence ID" value="KAK4734248.1"/>
    <property type="molecule type" value="Genomic_DNA"/>
</dbReference>
<evidence type="ECO:0000313" key="1">
    <source>
        <dbReference type="EMBL" id="KAK4734248.1"/>
    </source>
</evidence>
<dbReference type="Proteomes" id="UP001311915">
    <property type="component" value="Unassembled WGS sequence"/>
</dbReference>